<feature type="compositionally biased region" description="Low complexity" evidence="2">
    <location>
        <begin position="13"/>
        <end position="27"/>
    </location>
</feature>
<dbReference type="Pfam" id="PF04030">
    <property type="entry name" value="ALO"/>
    <property type="match status" value="1"/>
</dbReference>
<evidence type="ECO:0000256" key="2">
    <source>
        <dbReference type="SAM" id="MobiDB-lite"/>
    </source>
</evidence>
<feature type="domain" description="FAD-binding PCMH-type" evidence="3">
    <location>
        <begin position="35"/>
        <end position="213"/>
    </location>
</feature>
<dbReference type="SUPFAM" id="SSF56176">
    <property type="entry name" value="FAD-binding/transporter-associated domain-like"/>
    <property type="match status" value="1"/>
</dbReference>
<dbReference type="InterPro" id="IPR006094">
    <property type="entry name" value="Oxid_FAD_bind_N"/>
</dbReference>
<dbReference type="GO" id="GO:0003885">
    <property type="term" value="F:D-arabinono-1,4-lactone oxidase activity"/>
    <property type="evidence" value="ECO:0007669"/>
    <property type="project" value="InterPro"/>
</dbReference>
<keyword evidence="1" id="KW-0560">Oxidoreductase</keyword>
<evidence type="ECO:0000256" key="1">
    <source>
        <dbReference type="ARBA" id="ARBA00023002"/>
    </source>
</evidence>
<reference evidence="4 5" key="1">
    <citation type="submission" date="2017-02" db="EMBL/GenBank/DDBJ databases">
        <authorList>
            <person name="Peterson S.W."/>
        </authorList>
    </citation>
    <scope>NUCLEOTIDE SEQUENCE [LARGE SCALE GENOMIC DNA]</scope>
    <source>
        <strain evidence="4 5">DSM 21481</strain>
    </source>
</reference>
<dbReference type="Pfam" id="PF01565">
    <property type="entry name" value="FAD_binding_4"/>
    <property type="match status" value="1"/>
</dbReference>
<dbReference type="InterPro" id="IPR016166">
    <property type="entry name" value="FAD-bd_PCMH"/>
</dbReference>
<sequence>MAVRGRVCRVTPSTVARTPAPATPDAPLRTWGGTHSWQPARRVAPRDEGELGVVVADAAAEGLTVRAMGAGHSFTGAAVTDGVHLSLDHLSGIEAVAPQPDGSSLVTVRAGTRLHDLNRLLAALGLAMRNLGDIDRQSVAGAISTGTHGTGARLGGLPTQVRGVRVVAADGAVRSASDAAAPGSPDRELFELARLGLGAAGVLSAVTLEVVPAFWLRAQEEPWPLDRVLEELDEYVDGNDHAEFYWFPGTRRALTKRNNRATVDEIEAWAAARAGGLGAVRTAGARARALLDEEVLSNGAFEVVNRLAFAAPGLVPRLNAVSARALGAKTYVAPSADVFVTRRRVRFVEMEYALPRAALRGVLDELDAWLRASGEPVPFPVEVRFAAADDVWLSTARGRETAYVAVHQYAPMPHQRYFSAAEQIFVAAGGRPHWGKMHTRTAEGLAAHYPLDDVARVRADVDPGSVFRNAYTDTVLGVAAG</sequence>
<accession>A0A1T5IJC9</accession>
<dbReference type="STRING" id="526729.SAMN04324258_0608"/>
<dbReference type="PIRSF" id="PIRSF000136">
    <property type="entry name" value="LGO_GLO"/>
    <property type="match status" value="1"/>
</dbReference>
<dbReference type="GO" id="GO:0016020">
    <property type="term" value="C:membrane"/>
    <property type="evidence" value="ECO:0007669"/>
    <property type="project" value="InterPro"/>
</dbReference>
<protein>
    <submittedName>
        <fullName evidence="4">FAD-linked oxidoreductase</fullName>
    </submittedName>
</protein>
<name>A0A1T5IJC9_9MICO</name>
<dbReference type="PROSITE" id="PS51387">
    <property type="entry name" value="FAD_PCMH"/>
    <property type="match status" value="1"/>
</dbReference>
<dbReference type="InterPro" id="IPR010031">
    <property type="entry name" value="FAD_lactone_oxidase-like"/>
</dbReference>
<dbReference type="InterPro" id="IPR036318">
    <property type="entry name" value="FAD-bd_PCMH-like_sf"/>
</dbReference>
<gene>
    <name evidence="4" type="ORF">SAMN04324258_0608</name>
</gene>
<dbReference type="GO" id="GO:0071949">
    <property type="term" value="F:FAD binding"/>
    <property type="evidence" value="ECO:0007669"/>
    <property type="project" value="InterPro"/>
</dbReference>
<dbReference type="NCBIfam" id="TIGR01679">
    <property type="entry name" value="bact_FAD_ox"/>
    <property type="match status" value="1"/>
</dbReference>
<dbReference type="Proteomes" id="UP000189777">
    <property type="component" value="Unassembled WGS sequence"/>
</dbReference>
<dbReference type="Gene3D" id="1.10.45.10">
    <property type="entry name" value="Vanillyl-alcohol Oxidase, Chain A, domain 4"/>
    <property type="match status" value="1"/>
</dbReference>
<dbReference type="Gene3D" id="3.30.70.2520">
    <property type="match status" value="1"/>
</dbReference>
<evidence type="ECO:0000313" key="4">
    <source>
        <dbReference type="EMBL" id="SKC39314.1"/>
    </source>
</evidence>
<dbReference type="AlphaFoldDB" id="A0A1T5IJC9"/>
<evidence type="ECO:0000259" key="3">
    <source>
        <dbReference type="PROSITE" id="PS51387"/>
    </source>
</evidence>
<dbReference type="PANTHER" id="PTHR43762">
    <property type="entry name" value="L-GULONOLACTONE OXIDASE"/>
    <property type="match status" value="1"/>
</dbReference>
<dbReference type="EMBL" id="FUZQ01000001">
    <property type="protein sequence ID" value="SKC39314.1"/>
    <property type="molecule type" value="Genomic_DNA"/>
</dbReference>
<dbReference type="Gene3D" id="3.30.465.10">
    <property type="match status" value="1"/>
</dbReference>
<evidence type="ECO:0000313" key="5">
    <source>
        <dbReference type="Proteomes" id="UP000189777"/>
    </source>
</evidence>
<dbReference type="InterPro" id="IPR016167">
    <property type="entry name" value="FAD-bd_PCMH_sub1"/>
</dbReference>
<dbReference type="GO" id="GO:0080049">
    <property type="term" value="F:L-gulono-1,4-lactone dehydrogenase activity"/>
    <property type="evidence" value="ECO:0007669"/>
    <property type="project" value="TreeGrafter"/>
</dbReference>
<dbReference type="InterPro" id="IPR007173">
    <property type="entry name" value="ALO_C"/>
</dbReference>
<proteinExistence type="predicted"/>
<dbReference type="InterPro" id="IPR016169">
    <property type="entry name" value="FAD-bd_PCMH_sub2"/>
</dbReference>
<dbReference type="Gene3D" id="3.30.43.10">
    <property type="entry name" value="Uridine Diphospho-n-acetylenolpyruvylglucosamine Reductase, domain 2"/>
    <property type="match status" value="1"/>
</dbReference>
<keyword evidence="5" id="KW-1185">Reference proteome</keyword>
<feature type="region of interest" description="Disordered" evidence="2">
    <location>
        <begin position="13"/>
        <end position="35"/>
    </location>
</feature>
<organism evidence="4 5">
    <name type="scientific">Krasilnikoviella flava</name>
    <dbReference type="NCBI Taxonomy" id="526729"/>
    <lineage>
        <taxon>Bacteria</taxon>
        <taxon>Bacillati</taxon>
        <taxon>Actinomycetota</taxon>
        <taxon>Actinomycetes</taxon>
        <taxon>Micrococcales</taxon>
        <taxon>Promicromonosporaceae</taxon>
        <taxon>Krasilnikoviella</taxon>
    </lineage>
</organism>
<dbReference type="InterPro" id="IPR016171">
    <property type="entry name" value="Vanillyl_alc_oxidase_C-sub2"/>
</dbReference>
<dbReference type="PANTHER" id="PTHR43762:SF1">
    <property type="entry name" value="D-ARABINONO-1,4-LACTONE OXIDASE"/>
    <property type="match status" value="1"/>
</dbReference>